<evidence type="ECO:0000259" key="6">
    <source>
        <dbReference type="Pfam" id="PF00588"/>
    </source>
</evidence>
<comment type="catalytic activity">
    <reaction evidence="5">
        <text>uridine(32) in tRNA + S-adenosyl-L-methionine = 2'-O-methyluridine(32) in tRNA + S-adenosyl-L-homocysteine + H(+)</text>
        <dbReference type="Rhea" id="RHEA:42936"/>
        <dbReference type="Rhea" id="RHEA-COMP:10107"/>
        <dbReference type="Rhea" id="RHEA-COMP:10290"/>
        <dbReference type="ChEBI" id="CHEBI:15378"/>
        <dbReference type="ChEBI" id="CHEBI:57856"/>
        <dbReference type="ChEBI" id="CHEBI:59789"/>
        <dbReference type="ChEBI" id="CHEBI:65315"/>
        <dbReference type="ChEBI" id="CHEBI:74478"/>
        <dbReference type="EC" id="2.1.1.200"/>
    </reaction>
</comment>
<dbReference type="InterPro" id="IPR001537">
    <property type="entry name" value="SpoU_MeTrfase"/>
</dbReference>
<keyword evidence="2 5" id="KW-0489">Methyltransferase</keyword>
<dbReference type="GO" id="GO:0160206">
    <property type="term" value="F:tRNA (cytidine(32)/uridine(32)-2'-O)-methyltransferase activity"/>
    <property type="evidence" value="ECO:0007669"/>
    <property type="project" value="UniProtKB-EC"/>
</dbReference>
<dbReference type="PANTHER" id="PTHR42786:SF2">
    <property type="entry name" value="TRNA (CYTIDINE_URIDINE-2'-O-)-METHYLTRANSFERASE TRMJ"/>
    <property type="match status" value="1"/>
</dbReference>
<dbReference type="Gene3D" id="1.10.8.590">
    <property type="match status" value="1"/>
</dbReference>
<evidence type="ECO:0000313" key="7">
    <source>
        <dbReference type="EMBL" id="MDP4537687.1"/>
    </source>
</evidence>
<comment type="function">
    <text evidence="5">Catalyzes the formation of 2'O-methylated cytidine (Cm32) or 2'O-methylated uridine (Um32) at position 32 in tRNA.</text>
</comment>
<evidence type="ECO:0000256" key="3">
    <source>
        <dbReference type="ARBA" id="ARBA00022679"/>
    </source>
</evidence>
<evidence type="ECO:0000256" key="4">
    <source>
        <dbReference type="ARBA" id="ARBA00022691"/>
    </source>
</evidence>
<proteinExistence type="inferred from homology"/>
<dbReference type="PIRSF" id="PIRSF004808">
    <property type="entry name" value="LasT"/>
    <property type="match status" value="1"/>
</dbReference>
<protein>
    <recommendedName>
        <fullName evidence="5">tRNA (cytidine/uridine-2'-O-)-methyltransferase TrmJ</fullName>
        <ecNumber evidence="5">2.1.1.200</ecNumber>
    </recommendedName>
    <alternativeName>
        <fullName evidence="5">tRNA (cytidine(32)/uridine(32)-2'-O)-methyltransferase</fullName>
    </alternativeName>
    <alternativeName>
        <fullName evidence="5">tRNA Cm32/Um32 methyltransferase</fullName>
    </alternativeName>
</protein>
<evidence type="ECO:0000256" key="2">
    <source>
        <dbReference type="ARBA" id="ARBA00022603"/>
    </source>
</evidence>
<dbReference type="RefSeq" id="WP_305894937.1">
    <property type="nucleotide sequence ID" value="NZ_JAUZVZ010000030.1"/>
</dbReference>
<comment type="subcellular location">
    <subcellularLocation>
        <location evidence="5">Cytoplasm</location>
    </subcellularLocation>
</comment>
<dbReference type="EMBL" id="JAUZVZ010000030">
    <property type="protein sequence ID" value="MDP4537687.1"/>
    <property type="molecule type" value="Genomic_DNA"/>
</dbReference>
<evidence type="ECO:0000313" key="8">
    <source>
        <dbReference type="Proteomes" id="UP001231616"/>
    </source>
</evidence>
<sequence length="248" mass="27191">MLERIKIVLVGTSHSGNIGSVARAMKTMGLSRLCLVQPKTELDGHAYALAAGASKLLSSAEHFDSLAPAVADCGLVVGASARSRTLSWPMLEPRACGELAISEAPQHEVALVFGRENNGLTNEELQLCNYHVCIPANPDYSSLNLAMAVQIVAYETRVAYLAGQQSIPEAVDSRYPSSAQMENFYQHLEQTLDETGFIVRQHPGLVMTKLKRMFNRARPEEAEYNILRGILTSIQKRIKAVLPEQGQR</sequence>
<keyword evidence="5" id="KW-0819">tRNA processing</keyword>
<organism evidence="7 8">
    <name type="scientific">Alkalimonas collagenimarina</name>
    <dbReference type="NCBI Taxonomy" id="400390"/>
    <lineage>
        <taxon>Bacteria</taxon>
        <taxon>Pseudomonadati</taxon>
        <taxon>Pseudomonadota</taxon>
        <taxon>Gammaproteobacteria</taxon>
        <taxon>Alkalimonas</taxon>
    </lineage>
</organism>
<accession>A0ABT9H2Y8</accession>
<comment type="catalytic activity">
    <reaction evidence="5">
        <text>cytidine(32) in tRNA + S-adenosyl-L-methionine = 2'-O-methylcytidine(32) in tRNA + S-adenosyl-L-homocysteine + H(+)</text>
        <dbReference type="Rhea" id="RHEA:42932"/>
        <dbReference type="Rhea" id="RHEA-COMP:10288"/>
        <dbReference type="Rhea" id="RHEA-COMP:10289"/>
        <dbReference type="ChEBI" id="CHEBI:15378"/>
        <dbReference type="ChEBI" id="CHEBI:57856"/>
        <dbReference type="ChEBI" id="CHEBI:59789"/>
        <dbReference type="ChEBI" id="CHEBI:74495"/>
        <dbReference type="ChEBI" id="CHEBI:82748"/>
        <dbReference type="EC" id="2.1.1.200"/>
    </reaction>
</comment>
<name>A0ABT9H2Y8_9GAMM</name>
<comment type="similarity">
    <text evidence="1">Belongs to the class IV-like SAM-binding methyltransferase superfamily. RNA methyltransferase TrmH family.</text>
</comment>
<dbReference type="NCBIfam" id="TIGR00050">
    <property type="entry name" value="rRNA_methyl_1"/>
    <property type="match status" value="1"/>
</dbReference>
<dbReference type="GO" id="GO:0032259">
    <property type="term" value="P:methylation"/>
    <property type="evidence" value="ECO:0007669"/>
    <property type="project" value="UniProtKB-KW"/>
</dbReference>
<dbReference type="SUPFAM" id="SSF75217">
    <property type="entry name" value="alpha/beta knot"/>
    <property type="match status" value="1"/>
</dbReference>
<evidence type="ECO:0000256" key="5">
    <source>
        <dbReference type="RuleBase" id="RU362024"/>
    </source>
</evidence>
<reference evidence="7 8" key="1">
    <citation type="submission" date="2023-08" db="EMBL/GenBank/DDBJ databases">
        <authorList>
            <person name="Joshi A."/>
            <person name="Thite S."/>
        </authorList>
    </citation>
    <scope>NUCLEOTIDE SEQUENCE [LARGE SCALE GENOMIC DNA]</scope>
    <source>
        <strain evidence="7 8">AC40</strain>
    </source>
</reference>
<dbReference type="Gene3D" id="3.40.1280.10">
    <property type="match status" value="1"/>
</dbReference>
<dbReference type="InterPro" id="IPR029026">
    <property type="entry name" value="tRNA_m1G_MTases_N"/>
</dbReference>
<dbReference type="InterPro" id="IPR029028">
    <property type="entry name" value="Alpha/beta_knot_MTases"/>
</dbReference>
<dbReference type="Pfam" id="PF00588">
    <property type="entry name" value="SpoU_methylase"/>
    <property type="match status" value="1"/>
</dbReference>
<comment type="caution">
    <text evidence="7">The sequence shown here is derived from an EMBL/GenBank/DDBJ whole genome shotgun (WGS) entry which is preliminary data.</text>
</comment>
<evidence type="ECO:0000256" key="1">
    <source>
        <dbReference type="ARBA" id="ARBA00007228"/>
    </source>
</evidence>
<dbReference type="InterPro" id="IPR004384">
    <property type="entry name" value="RNA_MeTrfase_TrmJ/LasT"/>
</dbReference>
<dbReference type="CDD" id="cd18093">
    <property type="entry name" value="SpoU-like_TrmJ"/>
    <property type="match status" value="1"/>
</dbReference>
<keyword evidence="8" id="KW-1185">Reference proteome</keyword>
<keyword evidence="3 7" id="KW-0808">Transferase</keyword>
<dbReference type="PANTHER" id="PTHR42786">
    <property type="entry name" value="TRNA/RRNA METHYLTRANSFERASE"/>
    <property type="match status" value="1"/>
</dbReference>
<dbReference type="NCBIfam" id="NF011694">
    <property type="entry name" value="PRK15114.1"/>
    <property type="match status" value="1"/>
</dbReference>
<dbReference type="EC" id="2.1.1.200" evidence="5"/>
<gene>
    <name evidence="5 7" type="primary">trmJ</name>
    <name evidence="7" type="ORF">Q3O60_15985</name>
</gene>
<dbReference type="Proteomes" id="UP001231616">
    <property type="component" value="Unassembled WGS sequence"/>
</dbReference>
<keyword evidence="5" id="KW-0963">Cytoplasm</keyword>
<feature type="domain" description="tRNA/rRNA methyltransferase SpoU type" evidence="6">
    <location>
        <begin position="5"/>
        <end position="154"/>
    </location>
</feature>
<keyword evidence="4 5" id="KW-0949">S-adenosyl-L-methionine</keyword>
<comment type="subunit">
    <text evidence="5">Homodimer.</text>
</comment>